<evidence type="ECO:0000256" key="10">
    <source>
        <dbReference type="ARBA" id="ARBA00022605"/>
    </source>
</evidence>
<accession>A0A2G9YAG0</accession>
<dbReference type="Pfam" id="PF01502">
    <property type="entry name" value="PRA-CH"/>
    <property type="match status" value="1"/>
</dbReference>
<dbReference type="EMBL" id="PCRF01000184">
    <property type="protein sequence ID" value="PIP16192.1"/>
    <property type="molecule type" value="Genomic_DNA"/>
</dbReference>
<comment type="pathway">
    <text evidence="3">Amino-acid biosynthesis; L-histidine biosynthesis; L-histidine from 5-phospho-alpha-D-ribose 1-diphosphate: step 3/9.</text>
</comment>
<evidence type="ECO:0000256" key="8">
    <source>
        <dbReference type="ARBA" id="ARBA00012721"/>
    </source>
</evidence>
<evidence type="ECO:0000256" key="11">
    <source>
        <dbReference type="ARBA" id="ARBA00022801"/>
    </source>
</evidence>
<evidence type="ECO:0000256" key="9">
    <source>
        <dbReference type="ARBA" id="ARBA00017720"/>
    </source>
</evidence>
<comment type="caution">
    <text evidence="15">The sequence shown here is derived from an EMBL/GenBank/DDBJ whole genome shotgun (WGS) entry which is preliminary data.</text>
</comment>
<comment type="similarity">
    <text evidence="5">In the C-terminal section; belongs to the PRA-PH family.</text>
</comment>
<dbReference type="PANTHER" id="PTHR42945:SF1">
    <property type="entry name" value="HISTIDINE BIOSYNTHESIS BIFUNCTIONAL PROTEIN HIS7"/>
    <property type="match status" value="1"/>
</dbReference>
<dbReference type="FunFam" id="3.10.20.810:FF:000001">
    <property type="entry name" value="Histidine biosynthesis bifunctional protein HisIE"/>
    <property type="match status" value="1"/>
</dbReference>
<dbReference type="GO" id="GO:0004635">
    <property type="term" value="F:phosphoribosyl-AMP cyclohydrolase activity"/>
    <property type="evidence" value="ECO:0007669"/>
    <property type="project" value="UniProtKB-EC"/>
</dbReference>
<evidence type="ECO:0000256" key="1">
    <source>
        <dbReference type="ARBA" id="ARBA00000024"/>
    </source>
</evidence>
<comment type="catalytic activity">
    <reaction evidence="1">
        <text>1-(5-phospho-beta-D-ribosyl)-5'-AMP + H2O = 1-(5-phospho-beta-D-ribosyl)-5-[(5-phospho-beta-D-ribosylamino)methylideneamino]imidazole-4-carboxamide</text>
        <dbReference type="Rhea" id="RHEA:20049"/>
        <dbReference type="ChEBI" id="CHEBI:15377"/>
        <dbReference type="ChEBI" id="CHEBI:58435"/>
        <dbReference type="ChEBI" id="CHEBI:59457"/>
        <dbReference type="EC" id="3.5.4.19"/>
    </reaction>
</comment>
<evidence type="ECO:0000313" key="15">
    <source>
        <dbReference type="EMBL" id="PIP16192.1"/>
    </source>
</evidence>
<evidence type="ECO:0000256" key="3">
    <source>
        <dbReference type="ARBA" id="ARBA00005169"/>
    </source>
</evidence>
<dbReference type="SUPFAM" id="SSF141734">
    <property type="entry name" value="HisI-like"/>
    <property type="match status" value="1"/>
</dbReference>
<evidence type="ECO:0000256" key="4">
    <source>
        <dbReference type="ARBA" id="ARBA00005204"/>
    </source>
</evidence>
<comment type="catalytic activity">
    <reaction evidence="2">
        <text>1-(5-phospho-beta-D-ribosyl)-ATP + H2O = 1-(5-phospho-beta-D-ribosyl)-5'-AMP + diphosphate + H(+)</text>
        <dbReference type="Rhea" id="RHEA:22828"/>
        <dbReference type="ChEBI" id="CHEBI:15377"/>
        <dbReference type="ChEBI" id="CHEBI:15378"/>
        <dbReference type="ChEBI" id="CHEBI:33019"/>
        <dbReference type="ChEBI" id="CHEBI:59457"/>
        <dbReference type="ChEBI" id="CHEBI:73183"/>
        <dbReference type="EC" id="3.6.1.31"/>
    </reaction>
</comment>
<evidence type="ECO:0000256" key="7">
    <source>
        <dbReference type="ARBA" id="ARBA00012414"/>
    </source>
</evidence>
<dbReference type="UniPathway" id="UPA00031">
    <property type="reaction ID" value="UER00008"/>
</dbReference>
<keyword evidence="12" id="KW-0368">Histidine biosynthesis</keyword>
<comment type="similarity">
    <text evidence="6">In the N-terminal section; belongs to the PRA-CH family.</text>
</comment>
<dbReference type="EC" id="3.6.1.31" evidence="7"/>
<proteinExistence type="inferred from homology"/>
<keyword evidence="10" id="KW-0028">Amino-acid biosynthesis</keyword>
<dbReference type="NCBIfam" id="NF000768">
    <property type="entry name" value="PRK00051.1"/>
    <property type="match status" value="1"/>
</dbReference>
<organism evidence="15 16">
    <name type="scientific">bacterium (Candidatus Ratteibacteria) CG23_combo_of_CG06-09_8_20_14_all_48_7</name>
    <dbReference type="NCBI Taxonomy" id="2014292"/>
    <lineage>
        <taxon>Bacteria</taxon>
        <taxon>Candidatus Ratteibacteria</taxon>
    </lineage>
</organism>
<dbReference type="GO" id="GO:0004636">
    <property type="term" value="F:phosphoribosyl-ATP diphosphatase activity"/>
    <property type="evidence" value="ECO:0007669"/>
    <property type="project" value="UniProtKB-EC"/>
</dbReference>
<dbReference type="InterPro" id="IPR002496">
    <property type="entry name" value="PRib_AMP_CycHydrolase_dom"/>
</dbReference>
<protein>
    <recommendedName>
        <fullName evidence="9">Histidine biosynthesis bifunctional protein HisIE</fullName>
        <ecNumber evidence="8">3.5.4.19</ecNumber>
        <ecNumber evidence="7">3.6.1.31</ecNumber>
    </recommendedName>
</protein>
<dbReference type="Proteomes" id="UP000230392">
    <property type="component" value="Unassembled WGS sequence"/>
</dbReference>
<comment type="pathway">
    <text evidence="4">Amino-acid biosynthesis; L-histidine biosynthesis; L-histidine from 5-phospho-alpha-D-ribose 1-diphosphate: step 2/9.</text>
</comment>
<keyword evidence="11 15" id="KW-0378">Hydrolase</keyword>
<feature type="domain" description="Phosphoribosyl-AMP cyclohydrolase" evidence="14">
    <location>
        <begin position="1"/>
        <end position="74"/>
    </location>
</feature>
<dbReference type="Gene3D" id="3.10.20.810">
    <property type="entry name" value="Phosphoribosyl-AMP cyclohydrolase"/>
    <property type="match status" value="1"/>
</dbReference>
<gene>
    <name evidence="15" type="ORF">COX46_03780</name>
</gene>
<dbReference type="EC" id="3.5.4.19" evidence="8"/>
<dbReference type="GO" id="GO:0000105">
    <property type="term" value="P:L-histidine biosynthetic process"/>
    <property type="evidence" value="ECO:0007669"/>
    <property type="project" value="UniProtKB-UniPathway"/>
</dbReference>
<evidence type="ECO:0000259" key="14">
    <source>
        <dbReference type="Pfam" id="PF01502"/>
    </source>
</evidence>
<dbReference type="InterPro" id="IPR038019">
    <property type="entry name" value="PRib_AMP_CycHydrolase_sf"/>
</dbReference>
<evidence type="ECO:0000256" key="13">
    <source>
        <dbReference type="SAM" id="MobiDB-lite"/>
    </source>
</evidence>
<evidence type="ECO:0000256" key="6">
    <source>
        <dbReference type="ARBA" id="ARBA00008299"/>
    </source>
</evidence>
<feature type="region of interest" description="Disordered" evidence="13">
    <location>
        <begin position="79"/>
        <end position="100"/>
    </location>
</feature>
<sequence length="100" mass="11620">MLAYANQEALQKTLQTGKAYYFSRSRQKLWQKGETSGNEQEVTEILVDCDEDAVLYRVRQKGPACHTGRPTCFYRKLKMHPHPPLSPQRERIKVRGKAKK</sequence>
<dbReference type="PANTHER" id="PTHR42945">
    <property type="entry name" value="HISTIDINE BIOSYNTHESIS BIFUNCTIONAL PROTEIN"/>
    <property type="match status" value="1"/>
</dbReference>
<name>A0A2G9YAG0_9BACT</name>
<dbReference type="AlphaFoldDB" id="A0A2G9YAG0"/>
<reference evidence="15 16" key="1">
    <citation type="submission" date="2017-09" db="EMBL/GenBank/DDBJ databases">
        <title>Depth-based differentiation of microbial function through sediment-hosted aquifers and enrichment of novel symbionts in the deep terrestrial subsurface.</title>
        <authorList>
            <person name="Probst A.J."/>
            <person name="Ladd B."/>
            <person name="Jarett J.K."/>
            <person name="Geller-Mcgrath D.E."/>
            <person name="Sieber C.M."/>
            <person name="Emerson J.B."/>
            <person name="Anantharaman K."/>
            <person name="Thomas B.C."/>
            <person name="Malmstrom R."/>
            <person name="Stieglmeier M."/>
            <person name="Klingl A."/>
            <person name="Woyke T."/>
            <person name="Ryan C.M."/>
            <person name="Banfield J.F."/>
        </authorList>
    </citation>
    <scope>NUCLEOTIDE SEQUENCE [LARGE SCALE GENOMIC DNA]</scope>
    <source>
        <strain evidence="15">CG23_combo_of_CG06-09_8_20_14_all_48_7</strain>
    </source>
</reference>
<evidence type="ECO:0000256" key="12">
    <source>
        <dbReference type="ARBA" id="ARBA00023102"/>
    </source>
</evidence>
<evidence type="ECO:0000313" key="16">
    <source>
        <dbReference type="Proteomes" id="UP000230392"/>
    </source>
</evidence>
<evidence type="ECO:0000256" key="2">
    <source>
        <dbReference type="ARBA" id="ARBA00001460"/>
    </source>
</evidence>
<evidence type="ECO:0000256" key="5">
    <source>
        <dbReference type="ARBA" id="ARBA00007731"/>
    </source>
</evidence>